<dbReference type="Proteomes" id="UP000193427">
    <property type="component" value="Chromosome"/>
</dbReference>
<proteinExistence type="predicted"/>
<gene>
    <name evidence="1" type="ORF">A4W93_24880</name>
</gene>
<keyword evidence="2" id="KW-1185">Reference proteome</keyword>
<dbReference type="AlphaFoldDB" id="A0A1W6LF24"/>
<reference evidence="1 2" key="1">
    <citation type="submission" date="2016-04" db="EMBL/GenBank/DDBJ databases">
        <title>Complete genome sequence of natural rubber-degrading, novel Gram-negative bacterium, Rhizobacter gummiphilus strain NS21.</title>
        <authorList>
            <person name="Tabata M."/>
            <person name="Kasai D."/>
            <person name="Fukuda M."/>
        </authorList>
    </citation>
    <scope>NUCLEOTIDE SEQUENCE [LARGE SCALE GENOMIC DNA]</scope>
    <source>
        <strain evidence="1 2">NS21</strain>
    </source>
</reference>
<evidence type="ECO:0000313" key="1">
    <source>
        <dbReference type="EMBL" id="ARN22884.1"/>
    </source>
</evidence>
<protein>
    <submittedName>
        <fullName evidence="1">Uncharacterized protein</fullName>
    </submittedName>
</protein>
<accession>A0A1W6LF24</accession>
<dbReference type="STRING" id="946333.A4W93_24880"/>
<dbReference type="OrthoDB" id="7058820at2"/>
<dbReference type="RefSeq" id="WP_085753192.1">
    <property type="nucleotide sequence ID" value="NZ_BSPR01000015.1"/>
</dbReference>
<dbReference type="KEGG" id="rgu:A4W93_24880"/>
<dbReference type="EMBL" id="CP015118">
    <property type="protein sequence ID" value="ARN22884.1"/>
    <property type="molecule type" value="Genomic_DNA"/>
</dbReference>
<name>A0A1W6LF24_9BURK</name>
<sequence length="264" mass="28989">MSTVPPPLTRLHRARLQQLWRSAGWPSHDALELDLLAAGLVTREAGPDQRETLRLTDAGIAWLAEQRRQGRRAESPHDRLAGRVSAMLMASGRIVWRELSLRAVADAPSAPVPGPMAPLFGDEPAEAARATWRIARPDVFSVRHTTVEAYLHPLVHEIKVSRADLLSDLRHAAKRQSYQWLCSEVHYVFPAGIAEPQEIPEAFGVWLLHGDVDTGRLELARPARHVACTLPFPVWMALARATPDVAPDDGVQGALGDPGDPTPT</sequence>
<evidence type="ECO:0000313" key="2">
    <source>
        <dbReference type="Proteomes" id="UP000193427"/>
    </source>
</evidence>
<organism evidence="1 2">
    <name type="scientific">Piscinibacter gummiphilus</name>
    <dbReference type="NCBI Taxonomy" id="946333"/>
    <lineage>
        <taxon>Bacteria</taxon>
        <taxon>Pseudomonadati</taxon>
        <taxon>Pseudomonadota</taxon>
        <taxon>Betaproteobacteria</taxon>
        <taxon>Burkholderiales</taxon>
        <taxon>Sphaerotilaceae</taxon>
        <taxon>Piscinibacter</taxon>
    </lineage>
</organism>